<dbReference type="KEGG" id="ssl:SS1G_05725"/>
<dbReference type="Proteomes" id="UP000001312">
    <property type="component" value="Unassembled WGS sequence"/>
</dbReference>
<dbReference type="AlphaFoldDB" id="A7EK79"/>
<sequence>MVEKERELSERERNLEGKMEVVRWERRGVGLRRGFGDGMGMEMAMREEGGEMVRREMIKGEMEVEIKGSKGESRLEGSVLRSESNILEKERILEERMIEGKEKGEKRKEKRERRKAERKRA</sequence>
<name>A7EK79_SCLS1</name>
<accession>A7EK79</accession>
<feature type="compositionally biased region" description="Basic and acidic residues" evidence="1">
    <location>
        <begin position="94"/>
        <end position="107"/>
    </location>
</feature>
<feature type="region of interest" description="Disordered" evidence="1">
    <location>
        <begin position="94"/>
        <end position="121"/>
    </location>
</feature>
<dbReference type="HOGENOM" id="CLU_2039467_0_0_1"/>
<feature type="compositionally biased region" description="Basic residues" evidence="1">
    <location>
        <begin position="108"/>
        <end position="121"/>
    </location>
</feature>
<keyword evidence="3" id="KW-1185">Reference proteome</keyword>
<dbReference type="GeneID" id="5489399"/>
<dbReference type="RefSeq" id="XP_001592804.1">
    <property type="nucleotide sequence ID" value="XM_001592754.1"/>
</dbReference>
<gene>
    <name evidence="2" type="ORF">SS1G_05725</name>
</gene>
<organism evidence="2 3">
    <name type="scientific">Sclerotinia sclerotiorum (strain ATCC 18683 / 1980 / Ss-1)</name>
    <name type="common">White mold</name>
    <name type="synonym">Whetzelinia sclerotiorum</name>
    <dbReference type="NCBI Taxonomy" id="665079"/>
    <lineage>
        <taxon>Eukaryota</taxon>
        <taxon>Fungi</taxon>
        <taxon>Dikarya</taxon>
        <taxon>Ascomycota</taxon>
        <taxon>Pezizomycotina</taxon>
        <taxon>Leotiomycetes</taxon>
        <taxon>Helotiales</taxon>
        <taxon>Sclerotiniaceae</taxon>
        <taxon>Sclerotinia</taxon>
    </lineage>
</organism>
<dbReference type="EMBL" id="CH476627">
    <property type="protein sequence ID" value="EDO03245.1"/>
    <property type="molecule type" value="Genomic_DNA"/>
</dbReference>
<protein>
    <submittedName>
        <fullName evidence="2">Uncharacterized protein</fullName>
    </submittedName>
</protein>
<evidence type="ECO:0000256" key="1">
    <source>
        <dbReference type="SAM" id="MobiDB-lite"/>
    </source>
</evidence>
<reference evidence="3" key="1">
    <citation type="journal article" date="2011" name="PLoS Genet.">
        <title>Genomic analysis of the necrotrophic fungal pathogens Sclerotinia sclerotiorum and Botrytis cinerea.</title>
        <authorList>
            <person name="Amselem J."/>
            <person name="Cuomo C.A."/>
            <person name="van Kan J.A."/>
            <person name="Viaud M."/>
            <person name="Benito E.P."/>
            <person name="Couloux A."/>
            <person name="Coutinho P.M."/>
            <person name="de Vries R.P."/>
            <person name="Dyer P.S."/>
            <person name="Fillinger S."/>
            <person name="Fournier E."/>
            <person name="Gout L."/>
            <person name="Hahn M."/>
            <person name="Kohn L."/>
            <person name="Lapalu N."/>
            <person name="Plummer K.M."/>
            <person name="Pradier J.M."/>
            <person name="Quevillon E."/>
            <person name="Sharon A."/>
            <person name="Simon A."/>
            <person name="ten Have A."/>
            <person name="Tudzynski B."/>
            <person name="Tudzynski P."/>
            <person name="Wincker P."/>
            <person name="Andrew M."/>
            <person name="Anthouard V."/>
            <person name="Beever R.E."/>
            <person name="Beffa R."/>
            <person name="Benoit I."/>
            <person name="Bouzid O."/>
            <person name="Brault B."/>
            <person name="Chen Z."/>
            <person name="Choquer M."/>
            <person name="Collemare J."/>
            <person name="Cotton P."/>
            <person name="Danchin E.G."/>
            <person name="Da Silva C."/>
            <person name="Gautier A."/>
            <person name="Giraud C."/>
            <person name="Giraud T."/>
            <person name="Gonzalez C."/>
            <person name="Grossetete S."/>
            <person name="Guldener U."/>
            <person name="Henrissat B."/>
            <person name="Howlett B.J."/>
            <person name="Kodira C."/>
            <person name="Kretschmer M."/>
            <person name="Lappartient A."/>
            <person name="Leroch M."/>
            <person name="Levis C."/>
            <person name="Mauceli E."/>
            <person name="Neuveglise C."/>
            <person name="Oeser B."/>
            <person name="Pearson M."/>
            <person name="Poulain J."/>
            <person name="Poussereau N."/>
            <person name="Quesneville H."/>
            <person name="Rascle C."/>
            <person name="Schumacher J."/>
            <person name="Segurens B."/>
            <person name="Sexton A."/>
            <person name="Silva E."/>
            <person name="Sirven C."/>
            <person name="Soanes D.M."/>
            <person name="Talbot N.J."/>
            <person name="Templeton M."/>
            <person name="Yandava C."/>
            <person name="Yarden O."/>
            <person name="Zeng Q."/>
            <person name="Rollins J.A."/>
            <person name="Lebrun M.H."/>
            <person name="Dickman M."/>
        </authorList>
    </citation>
    <scope>NUCLEOTIDE SEQUENCE [LARGE SCALE GENOMIC DNA]</scope>
    <source>
        <strain evidence="3">ATCC 18683 / 1980 / Ss-1</strain>
    </source>
</reference>
<evidence type="ECO:0000313" key="3">
    <source>
        <dbReference type="Proteomes" id="UP000001312"/>
    </source>
</evidence>
<evidence type="ECO:0000313" key="2">
    <source>
        <dbReference type="EMBL" id="EDO03245.1"/>
    </source>
</evidence>
<proteinExistence type="predicted"/>
<dbReference type="InParanoid" id="A7EK79"/>